<dbReference type="GO" id="GO:0005634">
    <property type="term" value="C:nucleus"/>
    <property type="evidence" value="ECO:0007669"/>
    <property type="project" value="UniProtKB-SubCell"/>
</dbReference>
<evidence type="ECO:0000256" key="5">
    <source>
        <dbReference type="ARBA" id="ARBA00022737"/>
    </source>
</evidence>
<keyword evidence="3" id="KW-0813">Transport</keyword>
<proteinExistence type="inferred from homology"/>
<dbReference type="PROSITE" id="PS50177">
    <property type="entry name" value="NTF2_DOMAIN"/>
    <property type="match status" value="1"/>
</dbReference>
<dbReference type="Gene3D" id="3.80.10.10">
    <property type="entry name" value="Ribonuclease Inhibitor"/>
    <property type="match status" value="1"/>
</dbReference>
<dbReference type="AlphaFoldDB" id="A0A8J4UW65"/>
<evidence type="ECO:0000313" key="11">
    <source>
        <dbReference type="EMBL" id="KAF2077236.1"/>
    </source>
</evidence>
<evidence type="ECO:0000256" key="7">
    <source>
        <dbReference type="ARBA" id="ARBA00023242"/>
    </source>
</evidence>
<feature type="domain" description="NTF2" evidence="9">
    <location>
        <begin position="325"/>
        <end position="481"/>
    </location>
</feature>
<keyword evidence="12" id="KW-1185">Reference proteome</keyword>
<evidence type="ECO:0000256" key="8">
    <source>
        <dbReference type="SAM" id="MobiDB-lite"/>
    </source>
</evidence>
<evidence type="ECO:0000313" key="12">
    <source>
        <dbReference type="Proteomes" id="UP000695562"/>
    </source>
</evidence>
<dbReference type="PANTHER" id="PTHR10662:SF22">
    <property type="entry name" value="NUCLEAR RNA EXPORT FACTOR 1"/>
    <property type="match status" value="1"/>
</dbReference>
<dbReference type="InterPro" id="IPR002075">
    <property type="entry name" value="NTF2_dom"/>
</dbReference>
<evidence type="ECO:0000256" key="4">
    <source>
        <dbReference type="ARBA" id="ARBA00022614"/>
    </source>
</evidence>
<comment type="similarity">
    <text evidence="2">Belongs to the NXF family.</text>
</comment>
<sequence>MSGRGGRIIKKRGGRGGGGGGRAQSNPNRNRFNVFVNRSNNNNNHVDDSYQRICISNLPSTTDRNDLMDFLKNKAYKPMLNFKGSEYKNSRFYFSVEKPEDIPSLVSLSGVRYGGVKVFIAKEDKSSFSQNRVVQNTAPRANNRKIESMKQQQFTSNKQMKLLEDHIDTNYTKSTVPELVDFSYLYTTKEIDFNDLKTIRQLFRLVSEKCKKATTISFTHNSITSLSPFKAMMTHSLDNIINFNFDSNKIANLSELDNLLDLSLRELVFTNNPITNIPNYRMEVARKFPDLQYLDGKEITAEDFPPSPIPPLRSNFCDSAERQQFAYKFLEKYFTAFDKNRSDIITAYFDNSKFSITYTQDGSSNPTRGSTKTYQRFNRNLKKQADIVKKTQLLFDGYDQIYNFFKLYPTTSHYLASSVIDTFLAPGSQYLNVVIHGHYLETVFKTKRSFDRVFILAPAQAGSEAAKNGWEAVILNEQLHVRPYVRFPRLEQQNGAIAAAPAVPDAQTQETLAQQLSIVTSLKPEFAKECLANNQWDLNTALENFKSLKEQNQIPPTCFN</sequence>
<dbReference type="Pfam" id="PF22602">
    <property type="entry name" value="NXF_NTF2"/>
    <property type="match status" value="1"/>
</dbReference>
<dbReference type="GO" id="GO:0016973">
    <property type="term" value="P:poly(A)+ mRNA export from nucleus"/>
    <property type="evidence" value="ECO:0007669"/>
    <property type="project" value="TreeGrafter"/>
</dbReference>
<feature type="region of interest" description="Disordered" evidence="8">
    <location>
        <begin position="1"/>
        <end position="30"/>
    </location>
</feature>
<comment type="caution">
    <text evidence="11">The sequence shown here is derived from an EMBL/GenBank/DDBJ whole genome shotgun (WGS) entry which is preliminary data.</text>
</comment>
<dbReference type="SMART" id="SM00804">
    <property type="entry name" value="TAP_C"/>
    <property type="match status" value="1"/>
</dbReference>
<dbReference type="Pfam" id="PF03943">
    <property type="entry name" value="TAP_C"/>
    <property type="match status" value="1"/>
</dbReference>
<reference evidence="11" key="1">
    <citation type="submission" date="2020-01" db="EMBL/GenBank/DDBJ databases">
        <title>Development of genomics and gene disruption for Polysphondylium violaceum indicates a role for the polyketide synthase stlB in stalk morphogenesis.</title>
        <authorList>
            <person name="Narita B."/>
            <person name="Kawabe Y."/>
            <person name="Kin K."/>
            <person name="Saito T."/>
            <person name="Gibbs R."/>
            <person name="Kuspa A."/>
            <person name="Muzny D."/>
            <person name="Queller D."/>
            <person name="Richards S."/>
            <person name="Strassman J."/>
            <person name="Sucgang R."/>
            <person name="Worley K."/>
            <person name="Schaap P."/>
        </authorList>
    </citation>
    <scope>NUCLEOTIDE SEQUENCE</scope>
    <source>
        <strain evidence="11">QSvi11</strain>
    </source>
</reference>
<dbReference type="OrthoDB" id="16979at2759"/>
<dbReference type="EMBL" id="AJWJ01000035">
    <property type="protein sequence ID" value="KAF2077236.1"/>
    <property type="molecule type" value="Genomic_DNA"/>
</dbReference>
<evidence type="ECO:0000256" key="2">
    <source>
        <dbReference type="ARBA" id="ARBA00009285"/>
    </source>
</evidence>
<comment type="subcellular location">
    <subcellularLocation>
        <location evidence="1">Nucleus</location>
    </subcellularLocation>
</comment>
<evidence type="ECO:0000256" key="3">
    <source>
        <dbReference type="ARBA" id="ARBA00022448"/>
    </source>
</evidence>
<dbReference type="GO" id="GO:0003723">
    <property type="term" value="F:RNA binding"/>
    <property type="evidence" value="ECO:0007669"/>
    <property type="project" value="TreeGrafter"/>
</dbReference>
<feature type="domain" description="TAP-C" evidence="10">
    <location>
        <begin position="507"/>
        <end position="560"/>
    </location>
</feature>
<dbReference type="Gene3D" id="1.10.8.10">
    <property type="entry name" value="DNA helicase RuvA subunit, C-terminal domain"/>
    <property type="match status" value="1"/>
</dbReference>
<dbReference type="InterPro" id="IPR032675">
    <property type="entry name" value="LRR_dom_sf"/>
</dbReference>
<evidence type="ECO:0000259" key="9">
    <source>
        <dbReference type="PROSITE" id="PS50177"/>
    </source>
</evidence>
<dbReference type="InterPro" id="IPR001611">
    <property type="entry name" value="Leu-rich_rpt"/>
</dbReference>
<gene>
    <name evidence="11" type="ORF">CYY_001490</name>
</gene>
<dbReference type="CDD" id="cd14342">
    <property type="entry name" value="UBA_TAP-C"/>
    <property type="match status" value="1"/>
</dbReference>
<keyword evidence="4" id="KW-0433">Leucine-rich repeat</keyword>
<evidence type="ECO:0008006" key="13">
    <source>
        <dbReference type="Google" id="ProtNLM"/>
    </source>
</evidence>
<dbReference type="SUPFAM" id="SSF52058">
    <property type="entry name" value="L domain-like"/>
    <property type="match status" value="1"/>
</dbReference>
<name>A0A8J4UW65_9MYCE</name>
<dbReference type="PROSITE" id="PS51281">
    <property type="entry name" value="TAP_C"/>
    <property type="match status" value="1"/>
</dbReference>
<evidence type="ECO:0000256" key="1">
    <source>
        <dbReference type="ARBA" id="ARBA00004123"/>
    </source>
</evidence>
<dbReference type="InterPro" id="IPR030217">
    <property type="entry name" value="NXF_fam"/>
</dbReference>
<dbReference type="InterPro" id="IPR032710">
    <property type="entry name" value="NTF2-like_dom_sf"/>
</dbReference>
<dbReference type="InterPro" id="IPR018222">
    <property type="entry name" value="Nuclear_transport_factor_2_euk"/>
</dbReference>
<dbReference type="SUPFAM" id="SSF54427">
    <property type="entry name" value="NTF2-like"/>
    <property type="match status" value="1"/>
</dbReference>
<keyword evidence="5" id="KW-0677">Repeat</keyword>
<organism evidence="11 12">
    <name type="scientific">Polysphondylium violaceum</name>
    <dbReference type="NCBI Taxonomy" id="133409"/>
    <lineage>
        <taxon>Eukaryota</taxon>
        <taxon>Amoebozoa</taxon>
        <taxon>Evosea</taxon>
        <taxon>Eumycetozoa</taxon>
        <taxon>Dictyostelia</taxon>
        <taxon>Dictyosteliales</taxon>
        <taxon>Dictyosteliaceae</taxon>
        <taxon>Polysphondylium</taxon>
    </lineage>
</organism>
<dbReference type="SUPFAM" id="SSF46934">
    <property type="entry name" value="UBA-like"/>
    <property type="match status" value="1"/>
</dbReference>
<accession>A0A8J4UW65</accession>
<keyword evidence="6" id="KW-0509">mRNA transport</keyword>
<keyword evidence="7" id="KW-0539">Nucleus</keyword>
<dbReference type="Proteomes" id="UP000695562">
    <property type="component" value="Unassembled WGS sequence"/>
</dbReference>
<dbReference type="PANTHER" id="PTHR10662">
    <property type="entry name" value="NUCLEAR RNA EXPORT FACTOR"/>
    <property type="match status" value="1"/>
</dbReference>
<protein>
    <recommendedName>
        <fullName evidence="13">Nuclear RNA export factor 1</fullName>
    </recommendedName>
</protein>
<evidence type="ECO:0000256" key="6">
    <source>
        <dbReference type="ARBA" id="ARBA00022816"/>
    </source>
</evidence>
<dbReference type="Gene3D" id="3.10.450.50">
    <property type="match status" value="1"/>
</dbReference>
<dbReference type="InterPro" id="IPR005637">
    <property type="entry name" value="TAP_C_dom"/>
</dbReference>
<dbReference type="PROSITE" id="PS51450">
    <property type="entry name" value="LRR"/>
    <property type="match status" value="1"/>
</dbReference>
<evidence type="ECO:0000259" key="10">
    <source>
        <dbReference type="PROSITE" id="PS51281"/>
    </source>
</evidence>
<dbReference type="InterPro" id="IPR009060">
    <property type="entry name" value="UBA-like_sf"/>
</dbReference>